<proteinExistence type="predicted"/>
<comment type="caution">
    <text evidence="3">The sequence shown here is derived from an EMBL/GenBank/DDBJ whole genome shotgun (WGS) entry which is preliminary data.</text>
</comment>
<keyword evidence="4" id="KW-1185">Reference proteome</keyword>
<evidence type="ECO:0000256" key="2">
    <source>
        <dbReference type="SAM" id="MobiDB-lite"/>
    </source>
</evidence>
<evidence type="ECO:0000313" key="4">
    <source>
        <dbReference type="Proteomes" id="UP001058974"/>
    </source>
</evidence>
<feature type="compositionally biased region" description="Basic and acidic residues" evidence="2">
    <location>
        <begin position="34"/>
        <end position="43"/>
    </location>
</feature>
<name>A0A9D5AZ67_PEA</name>
<gene>
    <name evidence="3" type="ORF">KIW84_032815</name>
</gene>
<feature type="coiled-coil region" evidence="1">
    <location>
        <begin position="117"/>
        <end position="151"/>
    </location>
</feature>
<accession>A0A9D5AZ67</accession>
<keyword evidence="1" id="KW-0175">Coiled coil</keyword>
<feature type="compositionally biased region" description="Basic and acidic residues" evidence="2">
    <location>
        <begin position="1"/>
        <end position="11"/>
    </location>
</feature>
<dbReference type="EMBL" id="JAMSHJ010000003">
    <property type="protein sequence ID" value="KAI5427553.1"/>
    <property type="molecule type" value="Genomic_DNA"/>
</dbReference>
<dbReference type="AlphaFoldDB" id="A0A9D5AZ67"/>
<evidence type="ECO:0000313" key="3">
    <source>
        <dbReference type="EMBL" id="KAI5427553.1"/>
    </source>
</evidence>
<dbReference type="Proteomes" id="UP001058974">
    <property type="component" value="Chromosome 3"/>
</dbReference>
<organism evidence="3 4">
    <name type="scientific">Pisum sativum</name>
    <name type="common">Garden pea</name>
    <name type="synonym">Lathyrus oleraceus</name>
    <dbReference type="NCBI Taxonomy" id="3888"/>
    <lineage>
        <taxon>Eukaryota</taxon>
        <taxon>Viridiplantae</taxon>
        <taxon>Streptophyta</taxon>
        <taxon>Embryophyta</taxon>
        <taxon>Tracheophyta</taxon>
        <taxon>Spermatophyta</taxon>
        <taxon>Magnoliopsida</taxon>
        <taxon>eudicotyledons</taxon>
        <taxon>Gunneridae</taxon>
        <taxon>Pentapetalae</taxon>
        <taxon>rosids</taxon>
        <taxon>fabids</taxon>
        <taxon>Fabales</taxon>
        <taxon>Fabaceae</taxon>
        <taxon>Papilionoideae</taxon>
        <taxon>50 kb inversion clade</taxon>
        <taxon>NPAAA clade</taxon>
        <taxon>Hologalegina</taxon>
        <taxon>IRL clade</taxon>
        <taxon>Fabeae</taxon>
        <taxon>Lathyrus</taxon>
    </lineage>
</organism>
<evidence type="ECO:0000256" key="1">
    <source>
        <dbReference type="SAM" id="Coils"/>
    </source>
</evidence>
<reference evidence="3 4" key="1">
    <citation type="journal article" date="2022" name="Nat. Genet.">
        <title>Improved pea reference genome and pan-genome highlight genomic features and evolutionary characteristics.</title>
        <authorList>
            <person name="Yang T."/>
            <person name="Liu R."/>
            <person name="Luo Y."/>
            <person name="Hu S."/>
            <person name="Wang D."/>
            <person name="Wang C."/>
            <person name="Pandey M.K."/>
            <person name="Ge S."/>
            <person name="Xu Q."/>
            <person name="Li N."/>
            <person name="Li G."/>
            <person name="Huang Y."/>
            <person name="Saxena R.K."/>
            <person name="Ji Y."/>
            <person name="Li M."/>
            <person name="Yan X."/>
            <person name="He Y."/>
            <person name="Liu Y."/>
            <person name="Wang X."/>
            <person name="Xiang C."/>
            <person name="Varshney R.K."/>
            <person name="Ding H."/>
            <person name="Gao S."/>
            <person name="Zong X."/>
        </authorList>
    </citation>
    <scope>NUCLEOTIDE SEQUENCE [LARGE SCALE GENOMIC DNA]</scope>
    <source>
        <strain evidence="3 4">cv. Zhongwan 6</strain>
    </source>
</reference>
<dbReference type="Gramene" id="Psat03G0281500-T1">
    <property type="protein sequence ID" value="KAI5427553.1"/>
    <property type="gene ID" value="KIW84_032815"/>
</dbReference>
<protein>
    <submittedName>
        <fullName evidence="3">Uncharacterized protein</fullName>
    </submittedName>
</protein>
<sequence>MIDNVTRRSKDSQSNLLDNVTRGRDENASVQSNESKRKKEVKVPMRLSKRLAGVEPEAKPSDKALEYSSKKSSQSLTPHPLPQVIRTRKEELKKAEYKVCDLGRLLDKSLMDKKEIKLDFEAQIRDLRDALKKCEEKLSREILQKEEAERNCHHLRTA</sequence>
<feature type="compositionally biased region" description="Basic and acidic residues" evidence="2">
    <location>
        <begin position="56"/>
        <end position="69"/>
    </location>
</feature>
<feature type="region of interest" description="Disordered" evidence="2">
    <location>
        <begin position="1"/>
        <end position="83"/>
    </location>
</feature>